<accession>A0AAQ3KS65</accession>
<gene>
    <name evidence="1" type="ORF">Cni_G20938</name>
</gene>
<name>A0AAQ3KS65_9LILI</name>
<evidence type="ECO:0000313" key="2">
    <source>
        <dbReference type="Proteomes" id="UP001327560"/>
    </source>
</evidence>
<evidence type="ECO:0000313" key="1">
    <source>
        <dbReference type="EMBL" id="WOL12173.1"/>
    </source>
</evidence>
<dbReference type="EMBL" id="CP136895">
    <property type="protein sequence ID" value="WOL12173.1"/>
    <property type="molecule type" value="Genomic_DNA"/>
</dbReference>
<sequence length="103" mass="11721">MAVFWSLRMGHHISLIEFAKKLVQHHGFTFILFFESSSHAQMTFLRSLSSDESIIKVVENITPDFLGNRVNEDIEEVSDASDEAGAPRQVTEKVFDVRNGMLH</sequence>
<organism evidence="1 2">
    <name type="scientific">Canna indica</name>
    <name type="common">Indian-shot</name>
    <dbReference type="NCBI Taxonomy" id="4628"/>
    <lineage>
        <taxon>Eukaryota</taxon>
        <taxon>Viridiplantae</taxon>
        <taxon>Streptophyta</taxon>
        <taxon>Embryophyta</taxon>
        <taxon>Tracheophyta</taxon>
        <taxon>Spermatophyta</taxon>
        <taxon>Magnoliopsida</taxon>
        <taxon>Liliopsida</taxon>
        <taxon>Zingiberales</taxon>
        <taxon>Cannaceae</taxon>
        <taxon>Canna</taxon>
    </lineage>
</organism>
<dbReference type="AlphaFoldDB" id="A0AAQ3KS65"/>
<dbReference type="Proteomes" id="UP001327560">
    <property type="component" value="Chromosome 6"/>
</dbReference>
<protein>
    <submittedName>
        <fullName evidence="1">Uncharacterized protein</fullName>
    </submittedName>
</protein>
<proteinExistence type="predicted"/>
<reference evidence="1 2" key="1">
    <citation type="submission" date="2023-10" db="EMBL/GenBank/DDBJ databases">
        <title>Chromosome-scale genome assembly provides insights into flower coloration mechanisms of Canna indica.</title>
        <authorList>
            <person name="Li C."/>
        </authorList>
    </citation>
    <scope>NUCLEOTIDE SEQUENCE [LARGE SCALE GENOMIC DNA]</scope>
    <source>
        <tissue evidence="1">Flower</tissue>
    </source>
</reference>
<keyword evidence="2" id="KW-1185">Reference proteome</keyword>
<dbReference type="Gene3D" id="3.40.50.2000">
    <property type="entry name" value="Glycogen Phosphorylase B"/>
    <property type="match status" value="1"/>
</dbReference>